<dbReference type="AlphaFoldDB" id="A0A7C8BT99"/>
<organism evidence="7 8">
    <name type="scientific">Pseudoclavibacter caeni</name>
    <dbReference type="NCBI Taxonomy" id="908846"/>
    <lineage>
        <taxon>Bacteria</taxon>
        <taxon>Bacillati</taxon>
        <taxon>Actinomycetota</taxon>
        <taxon>Actinomycetes</taxon>
        <taxon>Micrococcales</taxon>
        <taxon>Microbacteriaceae</taxon>
        <taxon>Pseudoclavibacter</taxon>
    </lineage>
</organism>
<dbReference type="NCBIfam" id="NF008200">
    <property type="entry name" value="PRK10957.1"/>
    <property type="match status" value="1"/>
</dbReference>
<sequence>MHLRRMTLAVSAVVASAALALSGCSSTSSDTTSSASSDTASWPLTVTDDAGHEVTLDSQPERIVNTAVSVTGTLLAIDAPVVASAAASVSDITDDKGFFSQWAGVADERGVEVLYPDLTFDLESVVAVDPDLVIVSTSGADSVYDDHYDELTAQGVPVYVANYGSKSWEELAEDFGTLTGHQAEARQAVDDFDAYAADAAEKITVSDGGASIVSFNGSGKDSGVAKGTSAQAAILTKLGFQVAEADSTLDTSEKPRQDFTFVTYENLSKAITGGTVFTLSDDGRKAKALESDATLANLDAVKNGRVYPLGLTSFRIDPYSGRQMIDQIVSDLA</sequence>
<comment type="caution">
    <text evidence="7">The sequence shown here is derived from an EMBL/GenBank/DDBJ whole genome shotgun (WGS) entry which is preliminary data.</text>
</comment>
<dbReference type="Proteomes" id="UP000481339">
    <property type="component" value="Unassembled WGS sequence"/>
</dbReference>
<dbReference type="RefSeq" id="WP_158036871.1">
    <property type="nucleotide sequence ID" value="NZ_BAAAZV010000016.1"/>
</dbReference>
<evidence type="ECO:0000256" key="5">
    <source>
        <dbReference type="SAM" id="SignalP"/>
    </source>
</evidence>
<comment type="similarity">
    <text evidence="2">Belongs to the bacterial solute-binding protein 8 family.</text>
</comment>
<dbReference type="OrthoDB" id="9793175at2"/>
<evidence type="ECO:0000256" key="3">
    <source>
        <dbReference type="ARBA" id="ARBA00022448"/>
    </source>
</evidence>
<dbReference type="PROSITE" id="PS50983">
    <property type="entry name" value="FE_B12_PBP"/>
    <property type="match status" value="1"/>
</dbReference>
<dbReference type="PROSITE" id="PS51257">
    <property type="entry name" value="PROKAR_LIPOPROTEIN"/>
    <property type="match status" value="1"/>
</dbReference>
<dbReference type="GO" id="GO:1901678">
    <property type="term" value="P:iron coordination entity transport"/>
    <property type="evidence" value="ECO:0007669"/>
    <property type="project" value="UniProtKB-ARBA"/>
</dbReference>
<accession>A0A7C8BT99</accession>
<keyword evidence="4 5" id="KW-0732">Signal</keyword>
<feature type="chain" id="PRO_5039122806" evidence="5">
    <location>
        <begin position="21"/>
        <end position="333"/>
    </location>
</feature>
<evidence type="ECO:0000313" key="7">
    <source>
        <dbReference type="EMBL" id="KAB1631122.1"/>
    </source>
</evidence>
<dbReference type="FunFam" id="3.40.50.1980:FF:000009">
    <property type="entry name" value="Iron-enterobactin transporter periplasmic binding protein"/>
    <property type="match status" value="1"/>
</dbReference>
<feature type="signal peptide" evidence="5">
    <location>
        <begin position="1"/>
        <end position="20"/>
    </location>
</feature>
<gene>
    <name evidence="7" type="primary">fepB</name>
    <name evidence="7" type="ORF">F8O02_08810</name>
</gene>
<dbReference type="EMBL" id="WBKA01000009">
    <property type="protein sequence ID" value="KAB1631122.1"/>
    <property type="molecule type" value="Genomic_DNA"/>
</dbReference>
<evidence type="ECO:0000256" key="2">
    <source>
        <dbReference type="ARBA" id="ARBA00008814"/>
    </source>
</evidence>
<dbReference type="Pfam" id="PF01497">
    <property type="entry name" value="Peripla_BP_2"/>
    <property type="match status" value="1"/>
</dbReference>
<dbReference type="InterPro" id="IPR051313">
    <property type="entry name" value="Bact_iron-sidero_bind"/>
</dbReference>
<evidence type="ECO:0000256" key="1">
    <source>
        <dbReference type="ARBA" id="ARBA00004196"/>
    </source>
</evidence>
<dbReference type="Gene3D" id="3.40.50.1980">
    <property type="entry name" value="Nitrogenase molybdenum iron protein domain"/>
    <property type="match status" value="2"/>
</dbReference>
<proteinExistence type="inferred from homology"/>
<evidence type="ECO:0000256" key="4">
    <source>
        <dbReference type="ARBA" id="ARBA00022729"/>
    </source>
</evidence>
<protein>
    <submittedName>
        <fullName evidence="7">Fe2+-enterobactin ABC transporter substrate-binding protein</fullName>
    </submittedName>
</protein>
<dbReference type="GO" id="GO:0030288">
    <property type="term" value="C:outer membrane-bounded periplasmic space"/>
    <property type="evidence" value="ECO:0007669"/>
    <property type="project" value="TreeGrafter"/>
</dbReference>
<keyword evidence="3" id="KW-0813">Transport</keyword>
<dbReference type="PANTHER" id="PTHR30532:SF24">
    <property type="entry name" value="FERRIC ENTEROBACTIN-BINDING PERIPLASMIC PROTEIN FEPB"/>
    <property type="match status" value="1"/>
</dbReference>
<reference evidence="7 8" key="1">
    <citation type="submission" date="2019-09" db="EMBL/GenBank/DDBJ databases">
        <title>Phylogeny of genus Pseudoclavibacter and closely related genus.</title>
        <authorList>
            <person name="Li Y."/>
        </authorList>
    </citation>
    <scope>NUCLEOTIDE SEQUENCE [LARGE SCALE GENOMIC DNA]</scope>
    <source>
        <strain evidence="7 8">JCM 16921</strain>
    </source>
</reference>
<feature type="domain" description="Fe/B12 periplasmic-binding" evidence="6">
    <location>
        <begin position="62"/>
        <end position="333"/>
    </location>
</feature>
<dbReference type="SUPFAM" id="SSF53807">
    <property type="entry name" value="Helical backbone' metal receptor"/>
    <property type="match status" value="1"/>
</dbReference>
<dbReference type="PANTHER" id="PTHR30532">
    <property type="entry name" value="IRON III DICITRATE-BINDING PERIPLASMIC PROTEIN"/>
    <property type="match status" value="1"/>
</dbReference>
<keyword evidence="8" id="KW-1185">Reference proteome</keyword>
<comment type="subcellular location">
    <subcellularLocation>
        <location evidence="1">Cell envelope</location>
    </subcellularLocation>
</comment>
<evidence type="ECO:0000259" key="6">
    <source>
        <dbReference type="PROSITE" id="PS50983"/>
    </source>
</evidence>
<evidence type="ECO:0000313" key="8">
    <source>
        <dbReference type="Proteomes" id="UP000481339"/>
    </source>
</evidence>
<dbReference type="InterPro" id="IPR002491">
    <property type="entry name" value="ABC_transptr_periplasmic_BD"/>
</dbReference>
<name>A0A7C8BT99_9MICO</name>